<gene>
    <name evidence="1" type="ORF">GEMMAAP_08100</name>
</gene>
<sequence>MRSPIDQFLEQYFFRHPVNATFTGMRLHDHELPDWTREARDDEQDEFEAITIALDDTFPQTEDWGTLAVDAIYLDAELARASLDVRQLEFESKFFHDKNPALWTGEALFGVIGLMLRPPTPVEDAFASIAMRLHDMPRFLGDLPDAITEPMPPRWVERAVKECVVGAELLRHKLGMWLDAHGADDASRLWVLEAGEIGAAALDATAQWLRAQPLDDTASTAIGAEAYEILLRRGHFCDDDAASLLRRAQEDMPEAQQRFESMAIEIAGSVEALAEALADDHPDTSGYLAAYADKWDACREFATDHDLVEWGTWPLRYTPIPAWAADAAPQLYFLFYRSPAPYEPRDEHLYLVTPVDASLPAAEQERRLRQWNHSAITLNHVVHHGALGHHVQNWHAATHSTSKIGTVAAVDCASRIGLFQGGSMAEGWACYATELADELGFLTPLEQASEQQSRVRMLARAIVDISLHTGVMSFDDAVEYYEAEVGMAHAAALGETTKNSMFPGTAVMYWLGTQGILALREAVRAREGSAFSYRRFHDALLSRGAIPVLLAAKLLLAE</sequence>
<dbReference type="Pfam" id="PF05960">
    <property type="entry name" value="DUF885"/>
    <property type="match status" value="1"/>
</dbReference>
<reference evidence="1 2" key="1">
    <citation type="journal article" date="2014" name="Proc. Natl. Acad. Sci. U.S.A.">
        <title>Functional type 2 photosynthetic reaction centers found in the rare bacterial phylum Gemmatimonadetes.</title>
        <authorList>
            <person name="Zeng Y."/>
            <person name="Feng F."/>
            <person name="Medova H."/>
            <person name="Dean J."/>
            <person name="Koblizek M."/>
        </authorList>
    </citation>
    <scope>NUCLEOTIDE SEQUENCE [LARGE SCALE GENOMIC DNA]</scope>
    <source>
        <strain evidence="1 2">AP64</strain>
    </source>
</reference>
<dbReference type="Proteomes" id="UP000076404">
    <property type="component" value="Chromosome"/>
</dbReference>
<keyword evidence="2" id="KW-1185">Reference proteome</keyword>
<reference evidence="1 2" key="2">
    <citation type="journal article" date="2016" name="Environ. Microbiol. Rep.">
        <title>Metagenomic evidence for the presence of phototrophic Gemmatimonadetes bacteria in diverse environments.</title>
        <authorList>
            <person name="Zeng Y."/>
            <person name="Baumbach J."/>
            <person name="Barbosa E.G."/>
            <person name="Azevedo V."/>
            <person name="Zhang C."/>
            <person name="Koblizek M."/>
        </authorList>
    </citation>
    <scope>NUCLEOTIDE SEQUENCE [LARGE SCALE GENOMIC DNA]</scope>
    <source>
        <strain evidence="1 2">AP64</strain>
    </source>
</reference>
<dbReference type="PANTHER" id="PTHR33361:SF2">
    <property type="entry name" value="DUF885 DOMAIN-CONTAINING PROTEIN"/>
    <property type="match status" value="1"/>
</dbReference>
<dbReference type="PANTHER" id="PTHR33361">
    <property type="entry name" value="GLR0591 PROTEIN"/>
    <property type="match status" value="1"/>
</dbReference>
<dbReference type="eggNOG" id="COG4805">
    <property type="taxonomic scope" value="Bacteria"/>
</dbReference>
<organism evidence="1 2">
    <name type="scientific">Gemmatimonas phototrophica</name>
    <dbReference type="NCBI Taxonomy" id="1379270"/>
    <lineage>
        <taxon>Bacteria</taxon>
        <taxon>Pseudomonadati</taxon>
        <taxon>Gemmatimonadota</taxon>
        <taxon>Gemmatimonadia</taxon>
        <taxon>Gemmatimonadales</taxon>
        <taxon>Gemmatimonadaceae</taxon>
        <taxon>Gemmatimonas</taxon>
    </lineage>
</organism>
<dbReference type="RefSeq" id="WP_026850575.1">
    <property type="nucleotide sequence ID" value="NZ_CP011454.1"/>
</dbReference>
<protein>
    <recommendedName>
        <fullName evidence="3">DUF885 domain-containing protein</fullName>
    </recommendedName>
</protein>
<evidence type="ECO:0000313" key="2">
    <source>
        <dbReference type="Proteomes" id="UP000076404"/>
    </source>
</evidence>
<dbReference type="STRING" id="1379270.GEMMAAP_08100"/>
<evidence type="ECO:0000313" key="1">
    <source>
        <dbReference type="EMBL" id="AMW04807.1"/>
    </source>
</evidence>
<dbReference type="KEGG" id="gph:GEMMAAP_08100"/>
<dbReference type="EMBL" id="CP011454">
    <property type="protein sequence ID" value="AMW04807.1"/>
    <property type="molecule type" value="Genomic_DNA"/>
</dbReference>
<dbReference type="OrthoDB" id="9763405at2"/>
<proteinExistence type="predicted"/>
<dbReference type="AlphaFoldDB" id="A0A143BIC5"/>
<name>A0A143BIC5_9BACT</name>
<evidence type="ECO:0008006" key="3">
    <source>
        <dbReference type="Google" id="ProtNLM"/>
    </source>
</evidence>
<accession>A0A143BIC5</accession>
<dbReference type="InterPro" id="IPR010281">
    <property type="entry name" value="DUF885"/>
</dbReference>